<protein>
    <submittedName>
        <fullName evidence="9">TIM-barrel domain-containing protein</fullName>
    </submittedName>
</protein>
<feature type="domain" description="Glycoside hydrolase family 31 N-terminal" evidence="6">
    <location>
        <begin position="55"/>
        <end position="125"/>
    </location>
</feature>
<dbReference type="Pfam" id="PF01055">
    <property type="entry name" value="Glyco_hydro_31_2nd"/>
    <property type="match status" value="1"/>
</dbReference>
<dbReference type="PANTHER" id="PTHR22762">
    <property type="entry name" value="ALPHA-GLUCOSIDASE"/>
    <property type="match status" value="1"/>
</dbReference>
<evidence type="ECO:0000256" key="4">
    <source>
        <dbReference type="RuleBase" id="RU361185"/>
    </source>
</evidence>
<dbReference type="Pfam" id="PF13802">
    <property type="entry name" value="Gal_mutarotas_2"/>
    <property type="match status" value="1"/>
</dbReference>
<evidence type="ECO:0000313" key="9">
    <source>
        <dbReference type="EMBL" id="MEN1759048.1"/>
    </source>
</evidence>
<dbReference type="Pfam" id="PF21365">
    <property type="entry name" value="Glyco_hydro_31_3rd"/>
    <property type="match status" value="1"/>
</dbReference>
<dbReference type="Gene3D" id="2.60.40.4040">
    <property type="match status" value="1"/>
</dbReference>
<keyword evidence="2 4" id="KW-0378">Hydrolase</keyword>
<feature type="domain" description="Glycoside hydrolase family 31 TIM barrel" evidence="5">
    <location>
        <begin position="168"/>
        <end position="528"/>
    </location>
</feature>
<dbReference type="InterPro" id="IPR011013">
    <property type="entry name" value="Gal_mutarotase_sf_dom"/>
</dbReference>
<dbReference type="InterPro" id="IPR000322">
    <property type="entry name" value="Glyco_hydro_31_TIM"/>
</dbReference>
<dbReference type="SUPFAM" id="SSF51445">
    <property type="entry name" value="(Trans)glycosidases"/>
    <property type="match status" value="1"/>
</dbReference>
<keyword evidence="3 4" id="KW-0326">Glycosidase</keyword>
<gene>
    <name evidence="9" type="ORF">AAIG11_01060</name>
</gene>
<evidence type="ECO:0000313" key="10">
    <source>
        <dbReference type="Proteomes" id="UP001407405"/>
    </source>
</evidence>
<dbReference type="SUPFAM" id="SSF51011">
    <property type="entry name" value="Glycosyl hydrolase domain"/>
    <property type="match status" value="1"/>
</dbReference>
<dbReference type="Proteomes" id="UP001407405">
    <property type="component" value="Unassembled WGS sequence"/>
</dbReference>
<dbReference type="InterPro" id="IPR017853">
    <property type="entry name" value="GH"/>
</dbReference>
<dbReference type="CDD" id="cd14752">
    <property type="entry name" value="GH31_N"/>
    <property type="match status" value="1"/>
</dbReference>
<evidence type="ECO:0000256" key="1">
    <source>
        <dbReference type="ARBA" id="ARBA00007806"/>
    </source>
</evidence>
<dbReference type="EMBL" id="JBCITM010000001">
    <property type="protein sequence ID" value="MEN1759048.1"/>
    <property type="molecule type" value="Genomic_DNA"/>
</dbReference>
<dbReference type="Gene3D" id="3.20.20.80">
    <property type="entry name" value="Glycosidases"/>
    <property type="match status" value="1"/>
</dbReference>
<feature type="domain" description="DUF5110" evidence="7">
    <location>
        <begin position="649"/>
        <end position="693"/>
    </location>
</feature>
<keyword evidence="10" id="KW-1185">Reference proteome</keyword>
<dbReference type="RefSeq" id="WP_343184429.1">
    <property type="nucleotide sequence ID" value="NZ_JBCITM010000001.1"/>
</dbReference>
<evidence type="ECO:0000259" key="7">
    <source>
        <dbReference type="Pfam" id="PF17137"/>
    </source>
</evidence>
<evidence type="ECO:0000256" key="3">
    <source>
        <dbReference type="ARBA" id="ARBA00023295"/>
    </source>
</evidence>
<dbReference type="Pfam" id="PF17137">
    <property type="entry name" value="DUF5110"/>
    <property type="match status" value="1"/>
</dbReference>
<dbReference type="SUPFAM" id="SSF74650">
    <property type="entry name" value="Galactose mutarotase-like"/>
    <property type="match status" value="1"/>
</dbReference>
<dbReference type="PROSITE" id="PS00129">
    <property type="entry name" value="GLYCOSYL_HYDROL_F31_1"/>
    <property type="match status" value="1"/>
</dbReference>
<proteinExistence type="inferred from homology"/>
<feature type="domain" description="Glycosyl hydrolase family 31 C-terminal" evidence="8">
    <location>
        <begin position="542"/>
        <end position="627"/>
    </location>
</feature>
<dbReference type="InterPro" id="IPR033403">
    <property type="entry name" value="DUF5110"/>
</dbReference>
<comment type="similarity">
    <text evidence="1 4">Belongs to the glycosyl hydrolase 31 family.</text>
</comment>
<reference evidence="9 10" key="1">
    <citation type="submission" date="2024-04" db="EMBL/GenBank/DDBJ databases">
        <title>Genome sequencing and metabolic network reconstruction of aminoacids and betaine degradation by Anoxynatronum sibiricum.</title>
        <authorList>
            <person name="Detkova E.N."/>
            <person name="Boltjanskaja Y.V."/>
            <person name="Mardanov A.V."/>
            <person name="Kevbrin V."/>
        </authorList>
    </citation>
    <scope>NUCLEOTIDE SEQUENCE [LARGE SCALE GENOMIC DNA]</scope>
    <source>
        <strain evidence="9 10">Z-7981</strain>
    </source>
</reference>
<name>A0ABU9VPE5_9CLOT</name>
<evidence type="ECO:0000259" key="5">
    <source>
        <dbReference type="Pfam" id="PF01055"/>
    </source>
</evidence>
<evidence type="ECO:0000259" key="6">
    <source>
        <dbReference type="Pfam" id="PF13802"/>
    </source>
</evidence>
<dbReference type="InterPro" id="IPR030458">
    <property type="entry name" value="Glyco_hydro_31_AS"/>
</dbReference>
<evidence type="ECO:0000256" key="2">
    <source>
        <dbReference type="ARBA" id="ARBA00022801"/>
    </source>
</evidence>
<organism evidence="9 10">
    <name type="scientific">Anoxynatronum sibiricum</name>
    <dbReference type="NCBI Taxonomy" id="210623"/>
    <lineage>
        <taxon>Bacteria</taxon>
        <taxon>Bacillati</taxon>
        <taxon>Bacillota</taxon>
        <taxon>Clostridia</taxon>
        <taxon>Eubacteriales</taxon>
        <taxon>Clostridiaceae</taxon>
        <taxon>Anoxynatronum</taxon>
    </lineage>
</organism>
<accession>A0ABU9VPE5</accession>
<dbReference type="InterPro" id="IPR025887">
    <property type="entry name" value="Glyco_hydro_31_N_dom"/>
</dbReference>
<dbReference type="Gene3D" id="2.60.40.1760">
    <property type="entry name" value="glycosyl hydrolase (family 31)"/>
    <property type="match status" value="1"/>
</dbReference>
<sequence>MITRQINPQTLWLTFGTPFETESLMFDREQAALLNKTPPLPVNLSIENERLQLIDSLSDDARVLGLGENLRGMNKRGGIYESFCTDDPVHTPGKKSLYGAHNFLLVEGAVPYGIFIDYPGKVIYDIGYTRHDQMIITITGSDVDIYLFQEGNLKELALAFRRLMGESYIPPKWAFGFQQSRWSYRTRKEVEAVAAAFLENEIPCDTIYLDIDYMERYKDFTVDKEAFPDFRGLVASLKEKGFRLIPIIDAGVKIEADYPVYEEGKDRGYFCLNRKDEPFVAAVWPGKVHFPDFLNPEARRWFGLHYQFLTDQGIEGFWNDMNEPSIFYTEERLQQAIDLAKDSEGQNLDIDAFFRLTDTFKALFNHPDDYQQMYHQVKGEMVNHAKIHNLYGFNMTRSAAEGLAELEPNKRFLLFSRASTVGQGRYAGIWTGDNHSWWEHILLNLQMMPAVNQCGILYTGADTGGFSDNANAQLMIRWSQFSLFTPLFRNHAALHTRHQEPYAFDGALTAVLRDVIRLRYALIPYLYSEYMKAAKNSGLFFMPLSFEYAEEQAALTDDQLLVGESLMAAPIYRENARGRHVYLPETMLLWKTTGPAGGQLEVVPQGHHYLKAELAENLIFIRKNRILVLGEPAMSVEKMDLSTMKVLAFVEDTATYVLYDDDGLTHDHREGAYTEIHLTITHQSGDFQVKVAASSHVEVNVLKLVMVNAAGKQQEQVIQVVPEAFK</sequence>
<comment type="caution">
    <text evidence="9">The sequence shown here is derived from an EMBL/GenBank/DDBJ whole genome shotgun (WGS) entry which is preliminary data.</text>
</comment>
<dbReference type="CDD" id="cd06604">
    <property type="entry name" value="GH31_glucosidase_II_MalA"/>
    <property type="match status" value="1"/>
</dbReference>
<evidence type="ECO:0000259" key="8">
    <source>
        <dbReference type="Pfam" id="PF21365"/>
    </source>
</evidence>
<dbReference type="PANTHER" id="PTHR22762:SF120">
    <property type="entry name" value="HETEROGLYCAN GLUCOSIDASE 1"/>
    <property type="match status" value="1"/>
</dbReference>
<dbReference type="InterPro" id="IPR048395">
    <property type="entry name" value="Glyco_hydro_31_C"/>
</dbReference>